<feature type="transmembrane region" description="Helical" evidence="1">
    <location>
        <begin position="73"/>
        <end position="90"/>
    </location>
</feature>
<keyword evidence="4" id="KW-1185">Reference proteome</keyword>
<feature type="transmembrane region" description="Helical" evidence="1">
    <location>
        <begin position="42"/>
        <end position="66"/>
    </location>
</feature>
<feature type="transmembrane region" description="Helical" evidence="1">
    <location>
        <begin position="170"/>
        <end position="188"/>
    </location>
</feature>
<gene>
    <name evidence="3" type="ORF">B0I21_106174</name>
</gene>
<dbReference type="EMBL" id="SNZV01000006">
    <property type="protein sequence ID" value="TDS12316.1"/>
    <property type="molecule type" value="Genomic_DNA"/>
</dbReference>
<accession>A0A4R7D0M9</accession>
<evidence type="ECO:0000259" key="2">
    <source>
        <dbReference type="Pfam" id="PF14351"/>
    </source>
</evidence>
<dbReference type="OrthoDB" id="674818at2"/>
<protein>
    <submittedName>
        <fullName evidence="3">Uncharacterized protein DUF4401</fullName>
    </submittedName>
</protein>
<dbReference type="AlphaFoldDB" id="A0A4R7D0M9"/>
<dbReference type="InterPro" id="IPR025513">
    <property type="entry name" value="DUF4401"/>
</dbReference>
<sequence length="357" mass="39763">MEQKNKVDHMLAYFQSTYNEDMQFDRVAIDRAYSAEDTKHPLIIKILSVFGGLLASIVFFGFLFLTGLYESKTLLLAFSALAIAAGLLVSRNDNGILWDTMSVALLAIGFIMLSFGLTAWDMPSQQIPLVLIVVAAACLALAGNYMICFVSTLILHGSILAYIIGNHWDQFTPFYLCGLVLLLSYIFLDEAALITRPKSLLKWYNPVKTALIFAFFSGLITLRVDFPLNVPVQAVLFTSGTCIILILFNARAVLNRFAITKSSYLILTYALILLSLIPTAVAPGIAGSLLILLLCFQTNYKTGFIIAAIALIYFIGQCYYDLRFTLLTKSLLLFASGTFFIILYLFISKRHDQHKKI</sequence>
<evidence type="ECO:0000313" key="3">
    <source>
        <dbReference type="EMBL" id="TDS12316.1"/>
    </source>
</evidence>
<feature type="transmembrane region" description="Helical" evidence="1">
    <location>
        <begin position="96"/>
        <end position="119"/>
    </location>
</feature>
<feature type="transmembrane region" description="Helical" evidence="1">
    <location>
        <begin position="331"/>
        <end position="347"/>
    </location>
</feature>
<feature type="transmembrane region" description="Helical" evidence="1">
    <location>
        <begin position="266"/>
        <end position="294"/>
    </location>
</feature>
<proteinExistence type="predicted"/>
<dbReference type="RefSeq" id="WP_133640949.1">
    <property type="nucleotide sequence ID" value="NZ_SNZV01000006.1"/>
</dbReference>
<dbReference type="Pfam" id="PF14351">
    <property type="entry name" value="DUF4401"/>
    <property type="match status" value="1"/>
</dbReference>
<evidence type="ECO:0000256" key="1">
    <source>
        <dbReference type="SAM" id="Phobius"/>
    </source>
</evidence>
<organism evidence="3 4">
    <name type="scientific">Sphingobacterium paludis</name>
    <dbReference type="NCBI Taxonomy" id="1476465"/>
    <lineage>
        <taxon>Bacteria</taxon>
        <taxon>Pseudomonadati</taxon>
        <taxon>Bacteroidota</taxon>
        <taxon>Sphingobacteriia</taxon>
        <taxon>Sphingobacteriales</taxon>
        <taxon>Sphingobacteriaceae</taxon>
        <taxon>Sphingobacterium</taxon>
    </lineage>
</organism>
<keyword evidence="1" id="KW-0812">Transmembrane</keyword>
<feature type="transmembrane region" description="Helical" evidence="1">
    <location>
        <begin position="300"/>
        <end position="319"/>
    </location>
</feature>
<feature type="transmembrane region" description="Helical" evidence="1">
    <location>
        <begin position="232"/>
        <end position="254"/>
    </location>
</feature>
<feature type="transmembrane region" description="Helical" evidence="1">
    <location>
        <begin position="209"/>
        <end position="226"/>
    </location>
</feature>
<reference evidence="3 4" key="1">
    <citation type="submission" date="2019-03" db="EMBL/GenBank/DDBJ databases">
        <title>Genomic Encyclopedia of Type Strains, Phase III (KMG-III): the genomes of soil and plant-associated and newly described type strains.</title>
        <authorList>
            <person name="Whitman W."/>
        </authorList>
    </citation>
    <scope>NUCLEOTIDE SEQUENCE [LARGE SCALE GENOMIC DNA]</scope>
    <source>
        <strain evidence="3 4">CGMCC 1.12801</strain>
    </source>
</reference>
<keyword evidence="1" id="KW-0472">Membrane</keyword>
<feature type="domain" description="DUF4401" evidence="2">
    <location>
        <begin position="41"/>
        <end position="349"/>
    </location>
</feature>
<comment type="caution">
    <text evidence="3">The sequence shown here is derived from an EMBL/GenBank/DDBJ whole genome shotgun (WGS) entry which is preliminary data.</text>
</comment>
<name>A0A4R7D0M9_9SPHI</name>
<feature type="transmembrane region" description="Helical" evidence="1">
    <location>
        <begin position="131"/>
        <end position="164"/>
    </location>
</feature>
<evidence type="ECO:0000313" key="4">
    <source>
        <dbReference type="Proteomes" id="UP000294752"/>
    </source>
</evidence>
<dbReference type="Proteomes" id="UP000294752">
    <property type="component" value="Unassembled WGS sequence"/>
</dbReference>
<keyword evidence="1" id="KW-1133">Transmembrane helix</keyword>